<evidence type="ECO:0000256" key="2">
    <source>
        <dbReference type="SAM" id="SignalP"/>
    </source>
</evidence>
<evidence type="ECO:0000313" key="5">
    <source>
        <dbReference type="Proteomes" id="UP000826722"/>
    </source>
</evidence>
<keyword evidence="5" id="KW-1185">Reference proteome</keyword>
<dbReference type="EMBL" id="AP024110">
    <property type="protein sequence ID" value="BCM23961.1"/>
    <property type="molecule type" value="Genomic_DNA"/>
</dbReference>
<dbReference type="AlphaFoldDB" id="A0A8D5G620"/>
<reference evidence="4" key="1">
    <citation type="journal article" date="2021" name="Arch. Microbiol.">
        <title>Methyloradius palustris gen. nov., sp. nov., a methanol-oxidizing bacterium isolated from snow.</title>
        <authorList>
            <person name="Miyadera T."/>
            <person name="Kojima H."/>
            <person name="Fukui M."/>
        </authorList>
    </citation>
    <scope>NUCLEOTIDE SEQUENCE</scope>
    <source>
        <strain evidence="4">Zm11</strain>
    </source>
</reference>
<evidence type="ECO:0000259" key="3">
    <source>
        <dbReference type="SMART" id="SM00287"/>
    </source>
</evidence>
<proteinExistence type="predicted"/>
<evidence type="ECO:0000313" key="4">
    <source>
        <dbReference type="EMBL" id="BCM23961.1"/>
    </source>
</evidence>
<evidence type="ECO:0000256" key="1">
    <source>
        <dbReference type="SAM" id="MobiDB-lite"/>
    </source>
</evidence>
<dbReference type="RefSeq" id="WP_221764529.1">
    <property type="nucleotide sequence ID" value="NZ_AP024110.1"/>
</dbReference>
<dbReference type="InterPro" id="IPR003646">
    <property type="entry name" value="SH3-like_bac-type"/>
</dbReference>
<feature type="domain" description="SH3b" evidence="3">
    <location>
        <begin position="24"/>
        <end position="83"/>
    </location>
</feature>
<feature type="chain" id="PRO_5034684456" description="SH3b domain-containing protein" evidence="2">
    <location>
        <begin position="21"/>
        <end position="188"/>
    </location>
</feature>
<organism evidence="4 5">
    <name type="scientific">Methyloradius palustris</name>
    <dbReference type="NCBI Taxonomy" id="2778876"/>
    <lineage>
        <taxon>Bacteria</taxon>
        <taxon>Pseudomonadati</taxon>
        <taxon>Pseudomonadota</taxon>
        <taxon>Betaproteobacteria</taxon>
        <taxon>Nitrosomonadales</taxon>
        <taxon>Methylophilaceae</taxon>
        <taxon>Methyloradius</taxon>
    </lineage>
</organism>
<dbReference type="SMART" id="SM00287">
    <property type="entry name" value="SH3b"/>
    <property type="match status" value="1"/>
</dbReference>
<dbReference type="Gene3D" id="2.30.30.40">
    <property type="entry name" value="SH3 Domains"/>
    <property type="match status" value="1"/>
</dbReference>
<name>A0A8D5G620_9PROT</name>
<dbReference type="KEGG" id="mpau:ZMTM_02200"/>
<dbReference type="Pfam" id="PF08239">
    <property type="entry name" value="SH3_3"/>
    <property type="match status" value="1"/>
</dbReference>
<sequence length="188" mass="19719">MKIFKLFTAALLFSSLTAYAAEDPATTLISTDLKQEPFIDAQVIINLPVNTSVTVLKRQAGWVQVKSSGGAQGWLKMTSIKLGSGGASGKGDNGIMSLFNVARSGRSGNNGVVVTTGVRGLTPEELNNASPNAAEVKKMDNFPKGKKEADTFASAGKLQSQQVDYLAASQPTSTPTQTSKPFVNGGHK</sequence>
<gene>
    <name evidence="4" type="ORF">ZMTM_02200</name>
</gene>
<dbReference type="Proteomes" id="UP000826722">
    <property type="component" value="Chromosome"/>
</dbReference>
<feature type="compositionally biased region" description="Low complexity" evidence="1">
    <location>
        <begin position="169"/>
        <end position="179"/>
    </location>
</feature>
<protein>
    <recommendedName>
        <fullName evidence="3">SH3b domain-containing protein</fullName>
    </recommendedName>
</protein>
<feature type="signal peptide" evidence="2">
    <location>
        <begin position="1"/>
        <end position="20"/>
    </location>
</feature>
<keyword evidence="2" id="KW-0732">Signal</keyword>
<accession>A0A8D5G620</accession>
<feature type="region of interest" description="Disordered" evidence="1">
    <location>
        <begin position="163"/>
        <end position="188"/>
    </location>
</feature>